<reference evidence="2 3" key="1">
    <citation type="journal article" date="2009" name="Stand. Genomic Sci.">
        <title>Complete genome sequence of Kangiella koreensis type strain (SW-125).</title>
        <authorList>
            <person name="Han C."/>
            <person name="Sikorski J."/>
            <person name="Lapidus A."/>
            <person name="Nolan M."/>
            <person name="Glavina Del Rio T."/>
            <person name="Tice H."/>
            <person name="Cheng J.F."/>
            <person name="Lucas S."/>
            <person name="Chen F."/>
            <person name="Copeland A."/>
            <person name="Ivanova N."/>
            <person name="Mavromatis K."/>
            <person name="Ovchinnikova G."/>
            <person name="Pati A."/>
            <person name="Bruce D."/>
            <person name="Goodwin L."/>
            <person name="Pitluck S."/>
            <person name="Chen A."/>
            <person name="Palaniappan K."/>
            <person name="Land M."/>
            <person name="Hauser L."/>
            <person name="Chang Y.J."/>
            <person name="Jeffries C.D."/>
            <person name="Chain P."/>
            <person name="Saunders E."/>
            <person name="Brettin T."/>
            <person name="Goker M."/>
            <person name="Tindall B.J."/>
            <person name="Bristow J."/>
            <person name="Eisen J.A."/>
            <person name="Markowitz V."/>
            <person name="Hugenholtz P."/>
            <person name="Kyrpides N.C."/>
            <person name="Klenk H.P."/>
            <person name="Detter J.C."/>
        </authorList>
    </citation>
    <scope>NUCLEOTIDE SEQUENCE [LARGE SCALE GENOMIC DNA]</scope>
    <source>
        <strain evidence="3">DSM 16069 / KCTC 12182 / SW-125</strain>
    </source>
</reference>
<proteinExistence type="predicted"/>
<feature type="signal peptide" evidence="1">
    <location>
        <begin position="1"/>
        <end position="19"/>
    </location>
</feature>
<dbReference type="KEGG" id="kko:Kkor_1938"/>
<evidence type="ECO:0000313" key="3">
    <source>
        <dbReference type="Proteomes" id="UP000001231"/>
    </source>
</evidence>
<evidence type="ECO:0000313" key="2">
    <source>
        <dbReference type="EMBL" id="ACV27348.1"/>
    </source>
</evidence>
<dbReference type="InParanoid" id="C7R6C0"/>
<dbReference type="AlphaFoldDB" id="C7R6C0"/>
<evidence type="ECO:0000256" key="1">
    <source>
        <dbReference type="SAM" id="SignalP"/>
    </source>
</evidence>
<dbReference type="STRING" id="523791.Kkor_1938"/>
<dbReference type="OrthoDB" id="6188135at2"/>
<dbReference type="Proteomes" id="UP000001231">
    <property type="component" value="Chromosome"/>
</dbReference>
<dbReference type="RefSeq" id="WP_015780953.1">
    <property type="nucleotide sequence ID" value="NC_013166.1"/>
</dbReference>
<dbReference type="EMBL" id="CP001707">
    <property type="protein sequence ID" value="ACV27348.1"/>
    <property type="molecule type" value="Genomic_DNA"/>
</dbReference>
<dbReference type="HOGENOM" id="CLU_437291_0_0_6"/>
<keyword evidence="3" id="KW-1185">Reference proteome</keyword>
<evidence type="ECO:0008006" key="4">
    <source>
        <dbReference type="Google" id="ProtNLM"/>
    </source>
</evidence>
<sequence length="625" mass="70013">MSKLLLSLILIISSGAAYAVDYYTSIKSSLFETITEGLNVQLIHADTAHNYLLVKARSPDILRSGYDEFKYSLTKQGYLVDVVTIDSSFVALAKFPIGGTESVLNSFIAQFSGTTFIDLELIVFGEINQQRLLGSINRSFKASDIRFGAGKEELGFYSYQQNLPKFEPFATIQETSDWRLGLTTALLNCGFSSTNHLVFNYYPDSMSCSDYHPKASLTDKDVANLRDDLYAKIQLAVESPESFLLYISSFKAETRIEQSQSFYVNIPSIGIDNILAYQYRYLLRKSNNDKVVANINSIDTTYQMPLELKSKSKMTLSRTTVIQLELMINSATTCLQLNCESLAVIPYINYSNSADTHVFAVKYSSSNETTVIDELNKVLFIPLSTAKGIAQENVSISLTGGYLLEAYDESFRLIAQLPVVKANLDYPHSSNHLVGPYTGDPDVNLLEIKLVTLPGGEGWSESELFYFILVNQLAAKIPKASLSKSNTLVRTSVSNFSYSQFDGSTIYMSFGSKEQNKLEEDFASAIELIQEQVNELSRNDFVGYKSSLQTNLRLIEAGHQSYRRISLLFDIDNPQSLLLEKLDPLSFEQYQSFVSNTLVNARFNISSEQDLSKDFKDKVANFIQN</sequence>
<keyword evidence="1" id="KW-0732">Signal</keyword>
<protein>
    <recommendedName>
        <fullName evidence="4">Peptidase M16 domain protein</fullName>
    </recommendedName>
</protein>
<gene>
    <name evidence="2" type="ordered locus">Kkor_1938</name>
</gene>
<accession>C7R6C0</accession>
<name>C7R6C0_KANKD</name>
<organism evidence="2 3">
    <name type="scientific">Kangiella koreensis (strain DSM 16069 / JCM 12317 / KCTC 12182 / SW-125)</name>
    <dbReference type="NCBI Taxonomy" id="523791"/>
    <lineage>
        <taxon>Bacteria</taxon>
        <taxon>Pseudomonadati</taxon>
        <taxon>Pseudomonadota</taxon>
        <taxon>Gammaproteobacteria</taxon>
        <taxon>Kangiellales</taxon>
        <taxon>Kangiellaceae</taxon>
        <taxon>Kangiella</taxon>
    </lineage>
</organism>
<feature type="chain" id="PRO_5002983545" description="Peptidase M16 domain protein" evidence="1">
    <location>
        <begin position="20"/>
        <end position="625"/>
    </location>
</feature>